<dbReference type="AlphaFoldDB" id="A0A7W6QZZ4"/>
<evidence type="ECO:0000313" key="2">
    <source>
        <dbReference type="Proteomes" id="UP000540909"/>
    </source>
</evidence>
<reference evidence="1 2" key="1">
    <citation type="submission" date="2020-08" db="EMBL/GenBank/DDBJ databases">
        <title>Genomic Encyclopedia of Type Strains, Phase IV (KMG-V): Genome sequencing to study the core and pangenomes of soil and plant-associated prokaryotes.</title>
        <authorList>
            <person name="Whitman W."/>
        </authorList>
    </citation>
    <scope>NUCLEOTIDE SEQUENCE [LARGE SCALE GENOMIC DNA]</scope>
    <source>
        <strain evidence="1 2">SEMIA 4089</strain>
    </source>
</reference>
<protein>
    <submittedName>
        <fullName evidence="1">Putative transglutaminase-like cysteine proteinase</fullName>
    </submittedName>
</protein>
<organism evidence="1 2">
    <name type="scientific">Rhizobium esperanzae</name>
    <dbReference type="NCBI Taxonomy" id="1967781"/>
    <lineage>
        <taxon>Bacteria</taxon>
        <taxon>Pseudomonadati</taxon>
        <taxon>Pseudomonadota</taxon>
        <taxon>Alphaproteobacteria</taxon>
        <taxon>Hyphomicrobiales</taxon>
        <taxon>Rhizobiaceae</taxon>
        <taxon>Rhizobium/Agrobacterium group</taxon>
        <taxon>Rhizobium</taxon>
    </lineage>
</organism>
<sequence length="203" mass="21828">MLSFGYEQSESAMKRLLSLAALLVIIPHFQAVAGSSLPVTRSIGAPVGFAGACARYKWLCGRMAAQQLDEQTAIALLQKVNRAVNGRIVSAEDRSSSGNGDVWSLPVAGRGDCEDYALQKMKDLIEAGYPSNRLALSVVIGPHDQNHVVLVARTDAGDYVLDNLTGAVKPWRATGYTFLATQDFQSRTGWRVTLAGPRAGEFS</sequence>
<dbReference type="Gene3D" id="3.10.620.30">
    <property type="match status" value="1"/>
</dbReference>
<dbReference type="PANTHER" id="PTHR39327">
    <property type="match status" value="1"/>
</dbReference>
<evidence type="ECO:0000313" key="1">
    <source>
        <dbReference type="EMBL" id="MBB4234271.1"/>
    </source>
</evidence>
<proteinExistence type="predicted"/>
<dbReference type="PANTHER" id="PTHR39327:SF1">
    <property type="entry name" value="BLR5470 PROTEIN"/>
    <property type="match status" value="1"/>
</dbReference>
<name>A0A7W6QZZ4_9HYPH</name>
<dbReference type="Pfam" id="PF06035">
    <property type="entry name" value="Peptidase_C93"/>
    <property type="match status" value="1"/>
</dbReference>
<dbReference type="Proteomes" id="UP000540909">
    <property type="component" value="Unassembled WGS sequence"/>
</dbReference>
<dbReference type="EMBL" id="JACIFY010000002">
    <property type="protein sequence ID" value="MBB4234271.1"/>
    <property type="molecule type" value="Genomic_DNA"/>
</dbReference>
<gene>
    <name evidence="1" type="ORF">GGD57_000820</name>
</gene>
<comment type="caution">
    <text evidence="1">The sequence shown here is derived from an EMBL/GenBank/DDBJ whole genome shotgun (WGS) entry which is preliminary data.</text>
</comment>
<accession>A0A7W6QZZ4</accession>
<dbReference type="InterPro" id="IPR010319">
    <property type="entry name" value="Transglutaminase-like_Cys_pept"/>
</dbReference>